<evidence type="ECO:0000313" key="3">
    <source>
        <dbReference type="Proteomes" id="UP001500363"/>
    </source>
</evidence>
<dbReference type="RefSeq" id="WP_344179010.1">
    <property type="nucleotide sequence ID" value="NZ_BAAANC010000003.1"/>
</dbReference>
<dbReference type="SUPFAM" id="SSF50475">
    <property type="entry name" value="FMN-binding split barrel"/>
    <property type="match status" value="1"/>
</dbReference>
<comment type="caution">
    <text evidence="2">The sequence shown here is derived from an EMBL/GenBank/DDBJ whole genome shotgun (WGS) entry which is preliminary data.</text>
</comment>
<dbReference type="InterPro" id="IPR011576">
    <property type="entry name" value="Pyridox_Oxase_N"/>
</dbReference>
<sequence>MNQHEIAEILAKPYSQELLFAAQPARFSYVALNGEPRVIPIGFHFDGEKLQTFTIPKSAKVKALAKNPKVALTLDTNGFPPKVLLIRGTVELKLEQGVPEEYIISGKKVMTDEQHAGWTAGVKDLYDEMTRLTITPTWVKLLDFETTLPKDVQDLIDAKQAQG</sequence>
<keyword evidence="3" id="KW-1185">Reference proteome</keyword>
<dbReference type="InterPro" id="IPR012349">
    <property type="entry name" value="Split_barrel_FMN-bd"/>
</dbReference>
<accession>A0ABN2BPY9</accession>
<dbReference type="EMBL" id="BAAANC010000003">
    <property type="protein sequence ID" value="GAA1543869.1"/>
    <property type="molecule type" value="Genomic_DNA"/>
</dbReference>
<reference evidence="2 3" key="1">
    <citation type="journal article" date="2019" name="Int. J. Syst. Evol. Microbiol.">
        <title>The Global Catalogue of Microorganisms (GCM) 10K type strain sequencing project: providing services to taxonomists for standard genome sequencing and annotation.</title>
        <authorList>
            <consortium name="The Broad Institute Genomics Platform"/>
            <consortium name="The Broad Institute Genome Sequencing Center for Infectious Disease"/>
            <person name="Wu L."/>
            <person name="Ma J."/>
        </authorList>
    </citation>
    <scope>NUCLEOTIDE SEQUENCE [LARGE SCALE GENOMIC DNA]</scope>
    <source>
        <strain evidence="2 3">JCM 14303</strain>
    </source>
</reference>
<evidence type="ECO:0000313" key="2">
    <source>
        <dbReference type="EMBL" id="GAA1543869.1"/>
    </source>
</evidence>
<feature type="domain" description="Pyridoxamine 5'-phosphate oxidase N-terminal" evidence="1">
    <location>
        <begin position="28"/>
        <end position="102"/>
    </location>
</feature>
<name>A0ABN2BPY9_9ACTN</name>
<proteinExistence type="predicted"/>
<organism evidence="2 3">
    <name type="scientific">Kribbella lupini</name>
    <dbReference type="NCBI Taxonomy" id="291602"/>
    <lineage>
        <taxon>Bacteria</taxon>
        <taxon>Bacillati</taxon>
        <taxon>Actinomycetota</taxon>
        <taxon>Actinomycetes</taxon>
        <taxon>Propionibacteriales</taxon>
        <taxon>Kribbellaceae</taxon>
        <taxon>Kribbella</taxon>
    </lineage>
</organism>
<protein>
    <submittedName>
        <fullName evidence="2">Pyridoxamine 5'-phosphate oxidase family protein</fullName>
    </submittedName>
</protein>
<dbReference type="Gene3D" id="2.30.110.10">
    <property type="entry name" value="Electron Transport, Fmn-binding Protein, Chain A"/>
    <property type="match status" value="1"/>
</dbReference>
<dbReference type="Proteomes" id="UP001500363">
    <property type="component" value="Unassembled WGS sequence"/>
</dbReference>
<evidence type="ECO:0000259" key="1">
    <source>
        <dbReference type="Pfam" id="PF01243"/>
    </source>
</evidence>
<gene>
    <name evidence="2" type="ORF">GCM10009741_53890</name>
</gene>
<dbReference type="Pfam" id="PF01243">
    <property type="entry name" value="PNPOx_N"/>
    <property type="match status" value="1"/>
</dbReference>